<evidence type="ECO:0000256" key="14">
    <source>
        <dbReference type="SAM" id="Coils"/>
    </source>
</evidence>
<sequence>MTGDGRAEDGSGTAQLGRNGGGANAAAAGSVGDGPQVGTSGQTTTSVLSHALLQGQAGPVPRRGAGAPRRIPSLSKQLEEYVTDLGGDRPIHSVLVANNGLAAVKFMRSVRSWASQALGAARAVSLVALATPDDMRVNAEHIAMADQFVEVPGGTNNNNYANVELILQIAQRAGVDAVWPGWGHASENPEMPASLAAHGIRFLGPPAGPMAALGDKIGSTLLAQAAGVPTLPWSGSHVAVSVEECKGGVIPPALYSAACIPVDDLEAAVAACREVGYPVMLKASWGGGGKGIRKVSSDEEVRSVFKQVAGEVPGSPIFAMKLAPASRHLEVQLLCDMNGNVASLFSRDCSVQRRHQKIVEEGPVTAAPQHVLRDMERCARALARLVGYVGAATVEYLYCIDEQKYYFLELNPRLQVEHPVTEGITGVNLPACQLLIGMGVSLTRIPYIRALYGKDPKSSEPFDPETTPQRPPDGHVVAVRVTAEDAADGFKPTAGRIDELHFRPTPDVWGYFSVKSGGGIHQYSDSQFGHLFARGETREAALRAMAAALRDCVVVRGEIRTTTDYVLDLLASPEVTSNTIHTGWLDSRIAARVKPGRPPWHISVIAGAVVKSAAAVAAASSEYLGYLAKGQLPPPGISLTRMEHTMVIEGFKYAVTLVRRGTGRAAVALNGSSVEVAFRKMGDGGFLMQVDGESHVVHYEDEAAGTRLLINGLTVLLAAEADPSRLTASSPGKLMRRLVPSGVRVERDQPYGEMEVMKMVMPLLSPASGVIRWVIPEGGALNAGDLIASLELDDGAEVAAPEPYPGMFPELGPPQILSNRVDAVLANAVESARSILAGYVVPHEQVVEDLVTCLDSPALALLQWSAEFAVVRGRMPAALAAALEMAVAAHAAEVQAAEAAAEAAAAMAEGDEGDAASFGGDGGEAAAEGAEALTSPRGGQRLQTLLHVGDFPAAAVTEVMDRALQDAAAADRAGLEAALEPLLRLARAHAGGRQVYARSEVSELLEAFLAVEEAFSAARRDAGDPGVTTDQEAVDALRKKHAGKLSVVLDLVLSHQGLPLKSKLVLGLMARLVLPAPAQYRPLLRRLAALTGPGTGELVTRAAQLLEQSLLADLRTVVARSLSGLEMFAGGRSDGGSGGAAAGGGGGSSGGALLAISPTAAAASAAGAMSPTMGTAGAGGGGAVARRSTVAEGLFSGLPVSARGSVHVVPGVEAQIERLVGATAAVEDALAGLVVDATGAHALLRRRAALTYIKRLYTPFLLREPVMQSAPEGVQMAAWLYDDPATANTPAPTQRLAALLLLDRLASLSPGLTALSAVLDKLRDDAGGAAGVGTLHIAIATTGGSGSNGGAPRHRRTPSQPTPVYLNVDGAAAGNNTALDALLPPAEQGVELSRATAAAVATAVTSSTAALRHQGFSSVSFLAPGSTACPLRLGWRWIPAAAAAAAAATPMAAVPADGTFQPDTFMSAVEPITATLLELSSLSAAASG</sequence>
<keyword evidence="5 13" id="KW-0547">Nucleotide-binding</keyword>
<protein>
    <recommendedName>
        <fullName evidence="2">biotin carboxylase</fullName>
        <ecNumber evidence="2">6.3.4.14</ecNumber>
    </recommendedName>
</protein>
<comment type="cofactor">
    <cofactor evidence="1">
        <name>biotin</name>
        <dbReference type="ChEBI" id="CHEBI:57586"/>
    </cofactor>
</comment>
<keyword evidence="3" id="KW-0444">Lipid biosynthesis</keyword>
<dbReference type="GO" id="GO:0005524">
    <property type="term" value="F:ATP binding"/>
    <property type="evidence" value="ECO:0007669"/>
    <property type="project" value="UniProtKB-UniRule"/>
</dbReference>
<dbReference type="SUPFAM" id="SSF56059">
    <property type="entry name" value="Glutathione synthetase ATP-binding domain-like"/>
    <property type="match status" value="1"/>
</dbReference>
<dbReference type="SUPFAM" id="SSF51246">
    <property type="entry name" value="Rudiment single hybrid motif"/>
    <property type="match status" value="1"/>
</dbReference>
<dbReference type="InterPro" id="IPR049074">
    <property type="entry name" value="ACCA_BT"/>
</dbReference>
<dbReference type="PANTHER" id="PTHR45728">
    <property type="entry name" value="ACETYL-COA CARBOXYLASE, ISOFORM A"/>
    <property type="match status" value="1"/>
</dbReference>
<dbReference type="Gene3D" id="3.90.1770.10">
    <property type="entry name" value="PreATP-grasp domain"/>
    <property type="match status" value="1"/>
</dbReference>
<feature type="non-terminal residue" evidence="19">
    <location>
        <position position="1488"/>
    </location>
</feature>
<evidence type="ECO:0000256" key="8">
    <source>
        <dbReference type="ARBA" id="ARBA00023098"/>
    </source>
</evidence>
<comment type="catalytic activity">
    <reaction evidence="12">
        <text>N(6)-biotinyl-L-lysyl-[protein] + hydrogencarbonate + ATP = N(6)-carboxybiotinyl-L-lysyl-[protein] + ADP + phosphate + H(+)</text>
        <dbReference type="Rhea" id="RHEA:13501"/>
        <dbReference type="Rhea" id="RHEA-COMP:10505"/>
        <dbReference type="Rhea" id="RHEA-COMP:10506"/>
        <dbReference type="ChEBI" id="CHEBI:15378"/>
        <dbReference type="ChEBI" id="CHEBI:17544"/>
        <dbReference type="ChEBI" id="CHEBI:30616"/>
        <dbReference type="ChEBI" id="CHEBI:43474"/>
        <dbReference type="ChEBI" id="CHEBI:83144"/>
        <dbReference type="ChEBI" id="CHEBI:83145"/>
        <dbReference type="ChEBI" id="CHEBI:456216"/>
        <dbReference type="EC" id="6.3.4.14"/>
    </reaction>
</comment>
<keyword evidence="10" id="KW-0092">Biotin</keyword>
<dbReference type="InterPro" id="IPR001882">
    <property type="entry name" value="Biotin_BS"/>
</dbReference>
<reference evidence="19" key="1">
    <citation type="journal article" date="2021" name="Proc. Natl. Acad. Sci. U.S.A.">
        <title>Three genomes in the algal genus Volvox reveal the fate of a haploid sex-determining region after a transition to homothallism.</title>
        <authorList>
            <person name="Yamamoto K."/>
            <person name="Hamaji T."/>
            <person name="Kawai-Toyooka H."/>
            <person name="Matsuzaki R."/>
            <person name="Takahashi F."/>
            <person name="Nishimura Y."/>
            <person name="Kawachi M."/>
            <person name="Noguchi H."/>
            <person name="Minakuchi Y."/>
            <person name="Umen J.G."/>
            <person name="Toyoda A."/>
            <person name="Nozaki H."/>
        </authorList>
    </citation>
    <scope>NUCLEOTIDE SEQUENCE</scope>
    <source>
        <strain evidence="19">NIES-3786</strain>
    </source>
</reference>
<comment type="caution">
    <text evidence="19">The sequence shown here is derived from an EMBL/GenBank/DDBJ whole genome shotgun (WGS) entry which is preliminary data.</text>
</comment>
<dbReference type="Pfam" id="PF00289">
    <property type="entry name" value="Biotin_carb_N"/>
    <property type="match status" value="1"/>
</dbReference>
<dbReference type="InterPro" id="IPR005482">
    <property type="entry name" value="Biotin_COase_C"/>
</dbReference>
<evidence type="ECO:0000256" key="7">
    <source>
        <dbReference type="ARBA" id="ARBA00022840"/>
    </source>
</evidence>
<proteinExistence type="predicted"/>
<dbReference type="EMBL" id="BNCP01000046">
    <property type="protein sequence ID" value="GIL88761.1"/>
    <property type="molecule type" value="Genomic_DNA"/>
</dbReference>
<dbReference type="InterPro" id="IPR011053">
    <property type="entry name" value="Single_hybrid_motif"/>
</dbReference>
<dbReference type="InterPro" id="IPR005481">
    <property type="entry name" value="BC-like_N"/>
</dbReference>
<dbReference type="GO" id="GO:0003989">
    <property type="term" value="F:acetyl-CoA carboxylase activity"/>
    <property type="evidence" value="ECO:0007669"/>
    <property type="project" value="UniProtKB-EC"/>
</dbReference>
<evidence type="ECO:0000313" key="20">
    <source>
        <dbReference type="Proteomes" id="UP000747110"/>
    </source>
</evidence>
<evidence type="ECO:0000256" key="11">
    <source>
        <dbReference type="ARBA" id="ARBA00048065"/>
    </source>
</evidence>
<dbReference type="Gene3D" id="3.40.50.20">
    <property type="match status" value="1"/>
</dbReference>
<dbReference type="InterPro" id="IPR013537">
    <property type="entry name" value="AcCoA_COase_cen"/>
</dbReference>
<keyword evidence="7 13" id="KW-0067">ATP-binding</keyword>
<dbReference type="InterPro" id="IPR016185">
    <property type="entry name" value="PreATP-grasp_dom_sf"/>
</dbReference>
<accession>A0A8J4CU21</accession>
<feature type="domain" description="Lipoyl-binding" evidence="16">
    <location>
        <begin position="717"/>
        <end position="791"/>
    </location>
</feature>
<evidence type="ECO:0000256" key="3">
    <source>
        <dbReference type="ARBA" id="ARBA00022516"/>
    </source>
</evidence>
<evidence type="ECO:0000259" key="17">
    <source>
        <dbReference type="PROSITE" id="PS50975"/>
    </source>
</evidence>
<dbReference type="InterPro" id="IPR049076">
    <property type="entry name" value="ACCA"/>
</dbReference>
<evidence type="ECO:0000259" key="16">
    <source>
        <dbReference type="PROSITE" id="PS50968"/>
    </source>
</evidence>
<dbReference type="Pfam" id="PF02785">
    <property type="entry name" value="Biotin_carb_C"/>
    <property type="match status" value="1"/>
</dbReference>
<dbReference type="FunFam" id="3.30.1490.20:FF:000003">
    <property type="entry name" value="acetyl-CoA carboxylase isoform X1"/>
    <property type="match status" value="1"/>
</dbReference>
<dbReference type="InterPro" id="IPR005479">
    <property type="entry name" value="CPAse_ATP-bd"/>
</dbReference>
<dbReference type="Gene3D" id="3.30.470.20">
    <property type="entry name" value="ATP-grasp fold, B domain"/>
    <property type="match status" value="1"/>
</dbReference>
<dbReference type="PROSITE" id="PS00866">
    <property type="entry name" value="CPSASE_1"/>
    <property type="match status" value="1"/>
</dbReference>
<dbReference type="Pfam" id="PF00364">
    <property type="entry name" value="Biotin_lipoyl"/>
    <property type="match status" value="1"/>
</dbReference>
<keyword evidence="14" id="KW-0175">Coiled coil</keyword>
<comment type="catalytic activity">
    <reaction evidence="11">
        <text>hydrogencarbonate + acetyl-CoA + ATP = malonyl-CoA + ADP + phosphate + H(+)</text>
        <dbReference type="Rhea" id="RHEA:11308"/>
        <dbReference type="ChEBI" id="CHEBI:15378"/>
        <dbReference type="ChEBI" id="CHEBI:17544"/>
        <dbReference type="ChEBI" id="CHEBI:30616"/>
        <dbReference type="ChEBI" id="CHEBI:43474"/>
        <dbReference type="ChEBI" id="CHEBI:57288"/>
        <dbReference type="ChEBI" id="CHEBI:57384"/>
        <dbReference type="ChEBI" id="CHEBI:456216"/>
        <dbReference type="EC" id="6.4.1.2"/>
    </reaction>
</comment>
<evidence type="ECO:0000256" key="4">
    <source>
        <dbReference type="ARBA" id="ARBA00022598"/>
    </source>
</evidence>
<evidence type="ECO:0000256" key="12">
    <source>
        <dbReference type="ARBA" id="ARBA00048600"/>
    </source>
</evidence>
<dbReference type="PROSITE" id="PS50979">
    <property type="entry name" value="BC"/>
    <property type="match status" value="1"/>
</dbReference>
<dbReference type="GO" id="GO:0046872">
    <property type="term" value="F:metal ion binding"/>
    <property type="evidence" value="ECO:0007669"/>
    <property type="project" value="InterPro"/>
</dbReference>
<dbReference type="InterPro" id="IPR011761">
    <property type="entry name" value="ATP-grasp"/>
</dbReference>
<dbReference type="PANTHER" id="PTHR45728:SF3">
    <property type="entry name" value="ACETYL-COA CARBOXYLASE"/>
    <property type="match status" value="1"/>
</dbReference>
<evidence type="ECO:0000313" key="19">
    <source>
        <dbReference type="EMBL" id="GIL88761.1"/>
    </source>
</evidence>
<keyword evidence="20" id="KW-1185">Reference proteome</keyword>
<dbReference type="InterPro" id="IPR000089">
    <property type="entry name" value="Biotin_lipoyl"/>
</dbReference>
<keyword evidence="6" id="KW-0276">Fatty acid metabolism</keyword>
<gene>
    <name evidence="19" type="ORF">Vretifemale_16652</name>
</gene>
<dbReference type="FunFam" id="2.40.50.100:FF:000005">
    <property type="entry name" value="Acetyl-CoA carboxylase 1"/>
    <property type="match status" value="1"/>
</dbReference>
<dbReference type="SUPFAM" id="SSF51230">
    <property type="entry name" value="Single hybrid motif"/>
    <property type="match status" value="1"/>
</dbReference>
<dbReference type="PROSITE" id="PS00867">
    <property type="entry name" value="CPSASE_2"/>
    <property type="match status" value="1"/>
</dbReference>
<evidence type="ECO:0000256" key="5">
    <source>
        <dbReference type="ARBA" id="ARBA00022741"/>
    </source>
</evidence>
<evidence type="ECO:0000256" key="2">
    <source>
        <dbReference type="ARBA" id="ARBA00013263"/>
    </source>
</evidence>
<dbReference type="InterPro" id="IPR011054">
    <property type="entry name" value="Rudment_hybrid_motif"/>
</dbReference>
<evidence type="ECO:0000259" key="18">
    <source>
        <dbReference type="PROSITE" id="PS50979"/>
    </source>
</evidence>
<dbReference type="Pfam" id="PF02786">
    <property type="entry name" value="CPSase_L_D2"/>
    <property type="match status" value="1"/>
</dbReference>
<dbReference type="GO" id="GO:0006633">
    <property type="term" value="P:fatty acid biosynthetic process"/>
    <property type="evidence" value="ECO:0007669"/>
    <property type="project" value="UniProtKB-KW"/>
</dbReference>
<feature type="domain" description="Biotin carboxylation" evidence="18">
    <location>
        <begin position="90"/>
        <end position="590"/>
    </location>
</feature>
<name>A0A8J4CU21_9CHLO</name>
<dbReference type="Pfam" id="PF08326">
    <property type="entry name" value="ACC_central"/>
    <property type="match status" value="2"/>
</dbReference>
<dbReference type="EC" id="6.3.4.14" evidence="2"/>
<dbReference type="CDD" id="cd06850">
    <property type="entry name" value="biotinyl_domain"/>
    <property type="match status" value="1"/>
</dbReference>
<evidence type="ECO:0000256" key="13">
    <source>
        <dbReference type="PROSITE-ProRule" id="PRU00409"/>
    </source>
</evidence>
<dbReference type="Pfam" id="PF21385">
    <property type="entry name" value="ACCA_BT"/>
    <property type="match status" value="1"/>
</dbReference>
<dbReference type="Proteomes" id="UP000747110">
    <property type="component" value="Unassembled WGS sequence"/>
</dbReference>
<dbReference type="GO" id="GO:0004075">
    <property type="term" value="F:biotin carboxylase activity"/>
    <property type="evidence" value="ECO:0007669"/>
    <property type="project" value="UniProtKB-EC"/>
</dbReference>
<feature type="coiled-coil region" evidence="14">
    <location>
        <begin position="880"/>
        <end position="909"/>
    </location>
</feature>
<evidence type="ECO:0000256" key="15">
    <source>
        <dbReference type="SAM" id="MobiDB-lite"/>
    </source>
</evidence>
<dbReference type="PROSITE" id="PS50968">
    <property type="entry name" value="BIOTINYL_LIPOYL"/>
    <property type="match status" value="1"/>
</dbReference>
<keyword evidence="9" id="KW-0275">Fatty acid biosynthesis</keyword>
<dbReference type="PROSITE" id="PS00188">
    <property type="entry name" value="BIOTIN"/>
    <property type="match status" value="1"/>
</dbReference>
<dbReference type="InterPro" id="IPR013815">
    <property type="entry name" value="ATP_grasp_subdomain_1"/>
</dbReference>
<dbReference type="InterPro" id="IPR011764">
    <property type="entry name" value="Biotin_carboxylation_dom"/>
</dbReference>
<evidence type="ECO:0000256" key="1">
    <source>
        <dbReference type="ARBA" id="ARBA00001953"/>
    </source>
</evidence>
<evidence type="ECO:0000256" key="10">
    <source>
        <dbReference type="ARBA" id="ARBA00023267"/>
    </source>
</evidence>
<dbReference type="SMART" id="SM00878">
    <property type="entry name" value="Biotin_carb_C"/>
    <property type="match status" value="1"/>
</dbReference>
<evidence type="ECO:0000256" key="6">
    <source>
        <dbReference type="ARBA" id="ARBA00022832"/>
    </source>
</evidence>
<evidence type="ECO:0000256" key="9">
    <source>
        <dbReference type="ARBA" id="ARBA00023160"/>
    </source>
</evidence>
<keyword evidence="4" id="KW-0436">Ligase</keyword>
<feature type="domain" description="ATP-grasp" evidence="17">
    <location>
        <begin position="246"/>
        <end position="438"/>
    </location>
</feature>
<dbReference type="PROSITE" id="PS50975">
    <property type="entry name" value="ATP_GRASP"/>
    <property type="match status" value="1"/>
</dbReference>
<feature type="region of interest" description="Disordered" evidence="15">
    <location>
        <begin position="1"/>
        <end position="43"/>
    </location>
</feature>
<keyword evidence="8" id="KW-0443">Lipid metabolism</keyword>
<dbReference type="Gene3D" id="3.30.1490.20">
    <property type="entry name" value="ATP-grasp fold, A domain"/>
    <property type="match status" value="1"/>
</dbReference>
<dbReference type="OrthoDB" id="196847at2759"/>
<dbReference type="Gene3D" id="2.40.50.100">
    <property type="match status" value="1"/>
</dbReference>
<organism evidence="19 20">
    <name type="scientific">Volvox reticuliferus</name>
    <dbReference type="NCBI Taxonomy" id="1737510"/>
    <lineage>
        <taxon>Eukaryota</taxon>
        <taxon>Viridiplantae</taxon>
        <taxon>Chlorophyta</taxon>
        <taxon>core chlorophytes</taxon>
        <taxon>Chlorophyceae</taxon>
        <taxon>CS clade</taxon>
        <taxon>Chlamydomonadales</taxon>
        <taxon>Volvocaceae</taxon>
        <taxon>Volvox</taxon>
    </lineage>
</organism>
<dbReference type="SUPFAM" id="SSF52440">
    <property type="entry name" value="PreATP-grasp domain"/>
    <property type="match status" value="1"/>
</dbReference>